<dbReference type="AlphaFoldDB" id="A0A061AIZ4"/>
<evidence type="ECO:0000256" key="5">
    <source>
        <dbReference type="ARBA" id="ARBA00023027"/>
    </source>
</evidence>
<evidence type="ECO:0000256" key="3">
    <source>
        <dbReference type="ARBA" id="ARBA00022777"/>
    </source>
</evidence>
<reference evidence="7" key="1">
    <citation type="journal article" date="2014" name="Genome Announc.">
        <title>Genome sequence of the yeast Cyberlindnera fabianii (Hansenula fabianii).</title>
        <authorList>
            <person name="Freel K.C."/>
            <person name="Sarilar V."/>
            <person name="Neuveglise C."/>
            <person name="Devillers H."/>
            <person name="Friedrich A."/>
            <person name="Schacherer J."/>
        </authorList>
    </citation>
    <scope>NUCLEOTIDE SEQUENCE</scope>
    <source>
        <strain evidence="7">YJS4271</strain>
    </source>
</reference>
<feature type="compositionally biased region" description="Acidic residues" evidence="6">
    <location>
        <begin position="430"/>
        <end position="444"/>
    </location>
</feature>
<feature type="compositionally biased region" description="Low complexity" evidence="6">
    <location>
        <begin position="26"/>
        <end position="35"/>
    </location>
</feature>
<dbReference type="Pfam" id="PF01513">
    <property type="entry name" value="NAD_kinase"/>
    <property type="match status" value="1"/>
</dbReference>
<gene>
    <name evidence="7" type="ORF">CYFA0S_01e11144g</name>
</gene>
<keyword evidence="3" id="KW-0418">Kinase</keyword>
<dbReference type="PANTHER" id="PTHR20275">
    <property type="entry name" value="NAD KINASE"/>
    <property type="match status" value="1"/>
</dbReference>
<organism evidence="7">
    <name type="scientific">Cyberlindnera fabianii</name>
    <name type="common">Yeast</name>
    <name type="synonym">Hansenula fabianii</name>
    <dbReference type="NCBI Taxonomy" id="36022"/>
    <lineage>
        <taxon>Eukaryota</taxon>
        <taxon>Fungi</taxon>
        <taxon>Dikarya</taxon>
        <taxon>Ascomycota</taxon>
        <taxon>Saccharomycotina</taxon>
        <taxon>Saccharomycetes</taxon>
        <taxon>Phaffomycetales</taxon>
        <taxon>Phaffomycetaceae</taxon>
        <taxon>Cyberlindnera</taxon>
    </lineage>
</organism>
<dbReference type="FunFam" id="2.60.200.30:FF:000005">
    <property type="entry name" value="NAD+ kinase Utr1"/>
    <property type="match status" value="1"/>
</dbReference>
<feature type="compositionally biased region" description="Polar residues" evidence="6">
    <location>
        <begin position="1"/>
        <end position="19"/>
    </location>
</feature>
<keyword evidence="4" id="KW-0521">NADP</keyword>
<feature type="region of interest" description="Disordered" evidence="6">
    <location>
        <begin position="416"/>
        <end position="491"/>
    </location>
</feature>
<evidence type="ECO:0000256" key="4">
    <source>
        <dbReference type="ARBA" id="ARBA00022857"/>
    </source>
</evidence>
<keyword evidence="2" id="KW-0808">Transferase</keyword>
<dbReference type="EMBL" id="LK052886">
    <property type="protein sequence ID" value="CDR37489.1"/>
    <property type="molecule type" value="Genomic_DNA"/>
</dbReference>
<feature type="compositionally biased region" description="Pro residues" evidence="6">
    <location>
        <begin position="464"/>
        <end position="477"/>
    </location>
</feature>
<dbReference type="InterPro" id="IPR016064">
    <property type="entry name" value="NAD/diacylglycerol_kinase_sf"/>
</dbReference>
<evidence type="ECO:0000256" key="1">
    <source>
        <dbReference type="ARBA" id="ARBA00010995"/>
    </source>
</evidence>
<protein>
    <submittedName>
        <fullName evidence="7">CYFA0S01e11144g1_1</fullName>
    </submittedName>
</protein>
<dbReference type="PANTHER" id="PTHR20275:SF0">
    <property type="entry name" value="NAD KINASE"/>
    <property type="match status" value="1"/>
</dbReference>
<evidence type="ECO:0000313" key="7">
    <source>
        <dbReference type="EMBL" id="CDR37489.1"/>
    </source>
</evidence>
<dbReference type="Gene3D" id="3.40.50.10330">
    <property type="entry name" value="Probable inorganic polyphosphate/atp-NAD kinase, domain 1"/>
    <property type="match status" value="1"/>
</dbReference>
<dbReference type="VEuPathDB" id="FungiDB:BON22_0354"/>
<dbReference type="HAMAP" id="MF_00361">
    <property type="entry name" value="NAD_kinase"/>
    <property type="match status" value="1"/>
</dbReference>
<name>A0A061AIZ4_CYBFA</name>
<dbReference type="GO" id="GO:0006741">
    <property type="term" value="P:NADP+ biosynthetic process"/>
    <property type="evidence" value="ECO:0007669"/>
    <property type="project" value="InterPro"/>
</dbReference>
<accession>A0A061AIZ4</accession>
<dbReference type="PhylomeDB" id="A0A061AIZ4"/>
<proteinExistence type="inferred from homology"/>
<dbReference type="GO" id="GO:0003951">
    <property type="term" value="F:NAD+ kinase activity"/>
    <property type="evidence" value="ECO:0007669"/>
    <property type="project" value="InterPro"/>
</dbReference>
<comment type="similarity">
    <text evidence="1">Belongs to the NAD kinase family.</text>
</comment>
<evidence type="ECO:0000256" key="6">
    <source>
        <dbReference type="SAM" id="MobiDB-lite"/>
    </source>
</evidence>
<feature type="region of interest" description="Disordered" evidence="6">
    <location>
        <begin position="1"/>
        <end position="47"/>
    </location>
</feature>
<dbReference type="Gene3D" id="2.60.200.30">
    <property type="entry name" value="Probable inorganic polyphosphate/atp-NAD kinase, domain 2"/>
    <property type="match status" value="1"/>
</dbReference>
<dbReference type="InterPro" id="IPR017438">
    <property type="entry name" value="ATP-NAD_kinase_N"/>
</dbReference>
<sequence length="511" mass="56853">MGSVTPTQGRSTPQPGNLDNNERSSSDSAPPSRSRSQQRKGKSEDDAMRMFRRLSDSSDNLKTSKSHAKLAETAHGVRMLSKNLSKTTVKLDAKHIMIVTKARDNSLVYLTREISEWLLTRYKDLTVYVDHHLEKSIRFNAAGIVTELPKAKHYLKYWDRAFVRERSSMIDLVITLGGDGTVLYVSSLFQRSVPPVMSFALGSLGFLTTFQFEDFRESLAVVLEKGVRTNLRMRLSCRVHRRDGSLVCEQQVLNELTIDRGPSPFVSLLELYGDGSLLTVAQADGLILATPTGSTAYSLSAGGSLVHPAVNVISVTPICPHTLSFRPILLPDSMVLKVKVPRRSRSTAWAAFDGRARVELQKGDYITVSASPFSFPTVMSSPTEYFESVSRSLNWNVREQQKSFVNFLSEKNKKNYEKNQLNKPKFNFADSEEDVEDQSADDNEESGHESPADIDDTDLSTYFVPPPGQGIDTPPPVRTGNNTPTLGPRLANHRLDGIDLSALTMTEKFKK</sequence>
<keyword evidence="5" id="KW-0520">NAD</keyword>
<dbReference type="SUPFAM" id="SSF111331">
    <property type="entry name" value="NAD kinase/diacylglycerol kinase-like"/>
    <property type="match status" value="1"/>
</dbReference>
<dbReference type="OrthoDB" id="24581at2759"/>
<dbReference type="InterPro" id="IPR017437">
    <property type="entry name" value="ATP-NAD_kinase_PpnK-typ_C"/>
</dbReference>
<dbReference type="GO" id="GO:0019674">
    <property type="term" value="P:NAD+ metabolic process"/>
    <property type="evidence" value="ECO:0007669"/>
    <property type="project" value="InterPro"/>
</dbReference>
<dbReference type="Pfam" id="PF20143">
    <property type="entry name" value="NAD_kinase_C"/>
    <property type="match status" value="1"/>
</dbReference>
<dbReference type="InterPro" id="IPR002504">
    <property type="entry name" value="NADK"/>
</dbReference>
<evidence type="ECO:0000256" key="2">
    <source>
        <dbReference type="ARBA" id="ARBA00022679"/>
    </source>
</evidence>